<keyword evidence="4 6" id="KW-0547">Nucleotide-binding</keyword>
<dbReference type="GO" id="GO:0033863">
    <property type="term" value="F:ribose 1,5-bisphosphate phosphokinase activity"/>
    <property type="evidence" value="ECO:0007669"/>
    <property type="project" value="UniProtKB-UniRule"/>
</dbReference>
<dbReference type="NCBIfam" id="TIGR02322">
    <property type="entry name" value="phosphon_PhnN"/>
    <property type="match status" value="1"/>
</dbReference>
<reference evidence="8" key="2">
    <citation type="submission" date="2020-09" db="EMBL/GenBank/DDBJ databases">
        <authorList>
            <person name="Sun Q."/>
            <person name="Zhou Y."/>
        </authorList>
    </citation>
    <scope>NUCLEOTIDE SEQUENCE</scope>
    <source>
        <strain evidence="8">CGMCC 1.15152</strain>
    </source>
</reference>
<dbReference type="GO" id="GO:0005829">
    <property type="term" value="C:cytosol"/>
    <property type="evidence" value="ECO:0007669"/>
    <property type="project" value="TreeGrafter"/>
</dbReference>
<feature type="binding site" evidence="6">
    <location>
        <begin position="12"/>
        <end position="19"/>
    </location>
    <ligand>
        <name>ATP</name>
        <dbReference type="ChEBI" id="CHEBI:30616"/>
    </ligand>
</feature>
<comment type="similarity">
    <text evidence="6">Belongs to the ribose 1,5-bisphosphokinase family.</text>
</comment>
<evidence type="ECO:0000256" key="1">
    <source>
        <dbReference type="ARBA" id="ARBA00000373"/>
    </source>
</evidence>
<reference evidence="8" key="1">
    <citation type="journal article" date="2014" name="Int. J. Syst. Evol. Microbiol.">
        <title>Complete genome sequence of Corynebacterium casei LMG S-19264T (=DSM 44701T), isolated from a smear-ripened cheese.</title>
        <authorList>
            <consortium name="US DOE Joint Genome Institute (JGI-PGF)"/>
            <person name="Walter F."/>
            <person name="Albersmeier A."/>
            <person name="Kalinowski J."/>
            <person name="Ruckert C."/>
        </authorList>
    </citation>
    <scope>NUCLEOTIDE SEQUENCE</scope>
    <source>
        <strain evidence="8">CGMCC 1.15152</strain>
    </source>
</reference>
<comment type="caution">
    <text evidence="8">The sequence shown here is derived from an EMBL/GenBank/DDBJ whole genome shotgun (WGS) entry which is preliminary data.</text>
</comment>
<dbReference type="InterPro" id="IPR012699">
    <property type="entry name" value="PhnN"/>
</dbReference>
<gene>
    <name evidence="6" type="primary">phnN</name>
    <name evidence="8" type="ORF">GCM10010915_13070</name>
</gene>
<dbReference type="Proteomes" id="UP000633205">
    <property type="component" value="Unassembled WGS sequence"/>
</dbReference>
<evidence type="ECO:0000256" key="6">
    <source>
        <dbReference type="HAMAP-Rule" id="MF_00836"/>
    </source>
</evidence>
<feature type="domain" description="Guanylate kinase/L-type calcium channel beta subunit" evidence="7">
    <location>
        <begin position="4"/>
        <end position="173"/>
    </location>
</feature>
<keyword evidence="9" id="KW-1185">Reference proteome</keyword>
<organism evidence="8 9">
    <name type="scientific">Microbacterium faecale</name>
    <dbReference type="NCBI Taxonomy" id="1804630"/>
    <lineage>
        <taxon>Bacteria</taxon>
        <taxon>Bacillati</taxon>
        <taxon>Actinomycetota</taxon>
        <taxon>Actinomycetes</taxon>
        <taxon>Micrococcales</taxon>
        <taxon>Microbacteriaceae</taxon>
        <taxon>Microbacterium</taxon>
    </lineage>
</organism>
<evidence type="ECO:0000313" key="9">
    <source>
        <dbReference type="Proteomes" id="UP000633205"/>
    </source>
</evidence>
<dbReference type="EMBL" id="BMHO01000001">
    <property type="protein sequence ID" value="GGD34059.1"/>
    <property type="molecule type" value="Genomic_DNA"/>
</dbReference>
<comment type="pathway">
    <text evidence="2 6">Metabolic intermediate biosynthesis; 5-phospho-alpha-D-ribose 1-diphosphate biosynthesis; 5-phospho-alpha-D-ribose 1-diphosphate from D-ribose 5-phosphate (route II): step 3/3.</text>
</comment>
<protein>
    <recommendedName>
        <fullName evidence="6">Ribose 1,5-bisphosphate phosphokinase PhnN</fullName>
        <ecNumber evidence="6">2.7.4.23</ecNumber>
    </recommendedName>
    <alternativeName>
        <fullName evidence="6">Ribose 1,5-bisphosphokinase</fullName>
    </alternativeName>
</protein>
<evidence type="ECO:0000259" key="7">
    <source>
        <dbReference type="SMART" id="SM00072"/>
    </source>
</evidence>
<dbReference type="SMART" id="SM00072">
    <property type="entry name" value="GuKc"/>
    <property type="match status" value="1"/>
</dbReference>
<proteinExistence type="inferred from homology"/>
<evidence type="ECO:0000256" key="4">
    <source>
        <dbReference type="ARBA" id="ARBA00022741"/>
    </source>
</evidence>
<evidence type="ECO:0000256" key="2">
    <source>
        <dbReference type="ARBA" id="ARBA00005069"/>
    </source>
</evidence>
<dbReference type="EC" id="2.7.4.23" evidence="6"/>
<keyword evidence="3 6" id="KW-0808">Transferase</keyword>
<accession>A0A916Y7B1</accession>
<dbReference type="GO" id="GO:0005524">
    <property type="term" value="F:ATP binding"/>
    <property type="evidence" value="ECO:0007669"/>
    <property type="project" value="UniProtKB-KW"/>
</dbReference>
<keyword evidence="5 6" id="KW-0067">ATP-binding</keyword>
<dbReference type="GO" id="GO:0019634">
    <property type="term" value="P:organic phosphonate metabolic process"/>
    <property type="evidence" value="ECO:0007669"/>
    <property type="project" value="UniProtKB-UniRule"/>
</dbReference>
<dbReference type="HAMAP" id="MF_00836">
    <property type="entry name" value="PhnN"/>
    <property type="match status" value="1"/>
</dbReference>
<sequence length="185" mass="19579">MSAPGCFVAVVGPSGAGKDTVLGAARDALITDERIHFVRRVITRPAGPGEDHEPTSAQDFSDAAQRGAFALTWRAHGLRYGIPRDVDAQLAAGSVVVANLSRAVVADARQRFARVAVIVITASAEVRLERIRARGREDLAAARARIARRGDAVDHDLEIVNDGTIAEAGDALARFLADRLAPIPS</sequence>
<evidence type="ECO:0000256" key="5">
    <source>
        <dbReference type="ARBA" id="ARBA00022840"/>
    </source>
</evidence>
<dbReference type="PANTHER" id="PTHR23117">
    <property type="entry name" value="GUANYLATE KINASE-RELATED"/>
    <property type="match status" value="1"/>
</dbReference>
<dbReference type="AlphaFoldDB" id="A0A916Y7B1"/>
<dbReference type="RefSeq" id="WP_188711478.1">
    <property type="nucleotide sequence ID" value="NZ_BMHO01000001.1"/>
</dbReference>
<name>A0A916Y7B1_9MICO</name>
<dbReference type="Gene3D" id="3.40.50.300">
    <property type="entry name" value="P-loop containing nucleotide triphosphate hydrolases"/>
    <property type="match status" value="1"/>
</dbReference>
<evidence type="ECO:0000256" key="3">
    <source>
        <dbReference type="ARBA" id="ARBA00022679"/>
    </source>
</evidence>
<dbReference type="PANTHER" id="PTHR23117:SF8">
    <property type="entry name" value="RIBOSE 1,5-BISPHOSPHATE PHOSPHOKINASE PHNN"/>
    <property type="match status" value="1"/>
</dbReference>
<dbReference type="InterPro" id="IPR027417">
    <property type="entry name" value="P-loop_NTPase"/>
</dbReference>
<comment type="function">
    <text evidence="6">Catalyzes the phosphorylation of ribose 1,5-bisphosphate to 5-phospho-D-ribosyl alpha-1-diphosphate (PRPP).</text>
</comment>
<evidence type="ECO:0000313" key="8">
    <source>
        <dbReference type="EMBL" id="GGD34059.1"/>
    </source>
</evidence>
<dbReference type="InterPro" id="IPR008145">
    <property type="entry name" value="GK/Ca_channel_bsu"/>
</dbReference>
<dbReference type="SUPFAM" id="SSF52540">
    <property type="entry name" value="P-loop containing nucleoside triphosphate hydrolases"/>
    <property type="match status" value="1"/>
</dbReference>
<dbReference type="GO" id="GO:0006015">
    <property type="term" value="P:5-phosphoribose 1-diphosphate biosynthetic process"/>
    <property type="evidence" value="ECO:0007669"/>
    <property type="project" value="UniProtKB-UniRule"/>
</dbReference>
<comment type="catalytic activity">
    <reaction evidence="1 6">
        <text>alpha-D-ribose 1,5-bisphosphate + ATP = 5-phospho-alpha-D-ribose 1-diphosphate + ADP</text>
        <dbReference type="Rhea" id="RHEA:20109"/>
        <dbReference type="ChEBI" id="CHEBI:30616"/>
        <dbReference type="ChEBI" id="CHEBI:58017"/>
        <dbReference type="ChEBI" id="CHEBI:68688"/>
        <dbReference type="ChEBI" id="CHEBI:456216"/>
        <dbReference type="EC" id="2.7.4.23"/>
    </reaction>
</comment>